<evidence type="ECO:0000313" key="3">
    <source>
        <dbReference type="Proteomes" id="UP000585474"/>
    </source>
</evidence>
<evidence type="ECO:0000256" key="1">
    <source>
        <dbReference type="SAM" id="Coils"/>
    </source>
</evidence>
<dbReference type="AlphaFoldDB" id="A0A7J0GY17"/>
<reference evidence="2 3" key="1">
    <citation type="submission" date="2019-07" db="EMBL/GenBank/DDBJ databases">
        <title>De Novo Assembly of kiwifruit Actinidia rufa.</title>
        <authorList>
            <person name="Sugita-Konishi S."/>
            <person name="Sato K."/>
            <person name="Mori E."/>
            <person name="Abe Y."/>
            <person name="Kisaki G."/>
            <person name="Hamano K."/>
            <person name="Suezawa K."/>
            <person name="Otani M."/>
            <person name="Fukuda T."/>
            <person name="Manabe T."/>
            <person name="Gomi K."/>
            <person name="Tabuchi M."/>
            <person name="Akimitsu K."/>
            <person name="Kataoka I."/>
        </authorList>
    </citation>
    <scope>NUCLEOTIDE SEQUENCE [LARGE SCALE GENOMIC DNA]</scope>
    <source>
        <strain evidence="3">cv. Fuchu</strain>
    </source>
</reference>
<feature type="coiled-coil region" evidence="1">
    <location>
        <begin position="159"/>
        <end position="193"/>
    </location>
</feature>
<dbReference type="EMBL" id="BJWL01000025">
    <property type="protein sequence ID" value="GFZ15661.1"/>
    <property type="molecule type" value="Genomic_DNA"/>
</dbReference>
<gene>
    <name evidence="2" type="ORF">Acr_25g0000700</name>
</gene>
<proteinExistence type="predicted"/>
<evidence type="ECO:0000313" key="2">
    <source>
        <dbReference type="EMBL" id="GFZ15661.1"/>
    </source>
</evidence>
<comment type="caution">
    <text evidence="2">The sequence shown here is derived from an EMBL/GenBank/DDBJ whole genome shotgun (WGS) entry which is preliminary data.</text>
</comment>
<keyword evidence="1" id="KW-0175">Coiled coil</keyword>
<accession>A0A7J0GY17</accession>
<name>A0A7J0GY17_9ERIC</name>
<protein>
    <submittedName>
        <fullName evidence="2">Uncharacterized protein</fullName>
    </submittedName>
</protein>
<organism evidence="2 3">
    <name type="scientific">Actinidia rufa</name>
    <dbReference type="NCBI Taxonomy" id="165716"/>
    <lineage>
        <taxon>Eukaryota</taxon>
        <taxon>Viridiplantae</taxon>
        <taxon>Streptophyta</taxon>
        <taxon>Embryophyta</taxon>
        <taxon>Tracheophyta</taxon>
        <taxon>Spermatophyta</taxon>
        <taxon>Magnoliopsida</taxon>
        <taxon>eudicotyledons</taxon>
        <taxon>Gunneridae</taxon>
        <taxon>Pentapetalae</taxon>
        <taxon>asterids</taxon>
        <taxon>Ericales</taxon>
        <taxon>Actinidiaceae</taxon>
        <taxon>Actinidia</taxon>
    </lineage>
</organism>
<dbReference type="Proteomes" id="UP000585474">
    <property type="component" value="Unassembled WGS sequence"/>
</dbReference>
<keyword evidence="3" id="KW-1185">Reference proteome</keyword>
<sequence length="232" mass="25827">MELNRAQLLVHDDDALNKFRSDHYIPKDPNAKGGDGALPPHLHMELLFSAEDLLHVYTLVQSKREPGTPFLKEFNDQFKSRSKECKEVIQAINNRQASRKMFLPGTISILSSDNEHSDDLAYAPLQLAGEVKIAYSFSEGKQYRCELSLQRATAISKRMKEQSTEIKKSKNKISSLEKQAKLALEAAEKARLELAVTVELGQEGTIAIKDDIIATEDGAATKEASPNLSLDM</sequence>